<dbReference type="Proteomes" id="UP001208570">
    <property type="component" value="Unassembled WGS sequence"/>
</dbReference>
<name>A0AAD9JAU8_9ANNE</name>
<accession>A0AAD9JAU8</accession>
<proteinExistence type="predicted"/>
<reference evidence="1" key="1">
    <citation type="journal article" date="2023" name="Mol. Biol. Evol.">
        <title>Third-Generation Sequencing Reveals the Adaptive Role of the Epigenome in Three Deep-Sea Polychaetes.</title>
        <authorList>
            <person name="Perez M."/>
            <person name="Aroh O."/>
            <person name="Sun Y."/>
            <person name="Lan Y."/>
            <person name="Juniper S.K."/>
            <person name="Young C.R."/>
            <person name="Angers B."/>
            <person name="Qian P.Y."/>
        </authorList>
    </citation>
    <scope>NUCLEOTIDE SEQUENCE</scope>
    <source>
        <strain evidence="1">P08H-3</strain>
    </source>
</reference>
<organism evidence="1 2">
    <name type="scientific">Paralvinella palmiformis</name>
    <dbReference type="NCBI Taxonomy" id="53620"/>
    <lineage>
        <taxon>Eukaryota</taxon>
        <taxon>Metazoa</taxon>
        <taxon>Spiralia</taxon>
        <taxon>Lophotrochozoa</taxon>
        <taxon>Annelida</taxon>
        <taxon>Polychaeta</taxon>
        <taxon>Sedentaria</taxon>
        <taxon>Canalipalpata</taxon>
        <taxon>Terebellida</taxon>
        <taxon>Terebelliformia</taxon>
        <taxon>Alvinellidae</taxon>
        <taxon>Paralvinella</taxon>
    </lineage>
</organism>
<dbReference type="EMBL" id="JAODUP010000463">
    <property type="protein sequence ID" value="KAK2149166.1"/>
    <property type="molecule type" value="Genomic_DNA"/>
</dbReference>
<evidence type="ECO:0000313" key="1">
    <source>
        <dbReference type="EMBL" id="KAK2149166.1"/>
    </source>
</evidence>
<sequence length="77" mass="8854">MLSGQSYRPIRNADKAESFKEMQAMENLLSERLRQHEFNLSVTALRLHLVKIDIDQMEKELGGTTTGRVFHVPKTNP</sequence>
<protein>
    <submittedName>
        <fullName evidence="1">Uncharacterized protein</fullName>
    </submittedName>
</protein>
<evidence type="ECO:0000313" key="2">
    <source>
        <dbReference type="Proteomes" id="UP001208570"/>
    </source>
</evidence>
<dbReference type="AlphaFoldDB" id="A0AAD9JAU8"/>
<comment type="caution">
    <text evidence="1">The sequence shown here is derived from an EMBL/GenBank/DDBJ whole genome shotgun (WGS) entry which is preliminary data.</text>
</comment>
<keyword evidence="2" id="KW-1185">Reference proteome</keyword>
<gene>
    <name evidence="1" type="ORF">LSH36_463g00012</name>
</gene>